<organism evidence="1 2">
    <name type="scientific">Melia azedarach</name>
    <name type="common">Chinaberry tree</name>
    <dbReference type="NCBI Taxonomy" id="155640"/>
    <lineage>
        <taxon>Eukaryota</taxon>
        <taxon>Viridiplantae</taxon>
        <taxon>Streptophyta</taxon>
        <taxon>Embryophyta</taxon>
        <taxon>Tracheophyta</taxon>
        <taxon>Spermatophyta</taxon>
        <taxon>Magnoliopsida</taxon>
        <taxon>eudicotyledons</taxon>
        <taxon>Gunneridae</taxon>
        <taxon>Pentapetalae</taxon>
        <taxon>rosids</taxon>
        <taxon>malvids</taxon>
        <taxon>Sapindales</taxon>
        <taxon>Meliaceae</taxon>
        <taxon>Melia</taxon>
    </lineage>
</organism>
<keyword evidence="2" id="KW-1185">Reference proteome</keyword>
<name>A0ACC1YXJ4_MELAZ</name>
<proteinExistence type="predicted"/>
<sequence length="429" mass="48236">MCEFSFSPNTGKKTNLSRLVMSDLLLFCSFVLSHPLYFSYFVFFSPYIIKILSFLSPLFVTTSLLLVALLTTTIVNDNSCGLSEKSRVSFLLLAYQNVLDKLRSDADADHEDQSFQQFEEFEAYKIVFDTSSSGVETVELALQGCSTEIKGSELPPPIDKHLCHESTFSAAASQEFSSITVVNEISLAEIMRAETEAEAEAEAEAEIAEIKSLGGFLKEDIDNDSDYVDVSCEKESVKSVNKGDELKEEELSKKGSGSKAEIPSKAADDKQSLENHGEHSWKNMEDSQNIEANLGSFGSMRKEKEWRRTLACKLFEERHNCNVEGSEGMDLLWETYETTDHSSKQQMLTKNRTKKGKRGSKYDNDEEEDEEEEEEEMDDGQLCCLQALKFSAGKMNLGMGRPNLMKISKALKGFGWLHNVTKHGKKMYH</sequence>
<accession>A0ACC1YXJ4</accession>
<protein>
    <submittedName>
        <fullName evidence="1">Acidic leucine-rich nuclear phosphoprotein 32 family B protein</fullName>
    </submittedName>
</protein>
<comment type="caution">
    <text evidence="1">The sequence shown here is derived from an EMBL/GenBank/DDBJ whole genome shotgun (WGS) entry which is preliminary data.</text>
</comment>
<dbReference type="Proteomes" id="UP001164539">
    <property type="component" value="Chromosome 1"/>
</dbReference>
<dbReference type="EMBL" id="CM051394">
    <property type="protein sequence ID" value="KAJ4728451.1"/>
    <property type="molecule type" value="Genomic_DNA"/>
</dbReference>
<evidence type="ECO:0000313" key="2">
    <source>
        <dbReference type="Proteomes" id="UP001164539"/>
    </source>
</evidence>
<evidence type="ECO:0000313" key="1">
    <source>
        <dbReference type="EMBL" id="KAJ4728451.1"/>
    </source>
</evidence>
<reference evidence="1 2" key="1">
    <citation type="journal article" date="2023" name="Science">
        <title>Complex scaffold remodeling in plant triterpene biosynthesis.</title>
        <authorList>
            <person name="De La Pena R."/>
            <person name="Hodgson H."/>
            <person name="Liu J.C."/>
            <person name="Stephenson M.J."/>
            <person name="Martin A.C."/>
            <person name="Owen C."/>
            <person name="Harkess A."/>
            <person name="Leebens-Mack J."/>
            <person name="Jimenez L.E."/>
            <person name="Osbourn A."/>
            <person name="Sattely E.S."/>
        </authorList>
    </citation>
    <scope>NUCLEOTIDE SEQUENCE [LARGE SCALE GENOMIC DNA]</scope>
    <source>
        <strain evidence="2">cv. JPN11</strain>
        <tissue evidence="1">Leaf</tissue>
    </source>
</reference>
<gene>
    <name evidence="1" type="ORF">OWV82_001377</name>
</gene>